<proteinExistence type="predicted"/>
<gene>
    <name evidence="6" type="ORF">MNBD_ALPHA09-1656</name>
</gene>
<evidence type="ECO:0000256" key="2">
    <source>
        <dbReference type="ARBA" id="ARBA00022692"/>
    </source>
</evidence>
<evidence type="ECO:0008006" key="7">
    <source>
        <dbReference type="Google" id="ProtNLM"/>
    </source>
</evidence>
<dbReference type="AlphaFoldDB" id="A0A3B0TJ23"/>
<evidence type="ECO:0000256" key="1">
    <source>
        <dbReference type="ARBA" id="ARBA00004127"/>
    </source>
</evidence>
<dbReference type="Pfam" id="PF04191">
    <property type="entry name" value="PEMT"/>
    <property type="match status" value="1"/>
</dbReference>
<reference evidence="6" key="1">
    <citation type="submission" date="2018-06" db="EMBL/GenBank/DDBJ databases">
        <authorList>
            <person name="Zhirakovskaya E."/>
        </authorList>
    </citation>
    <scope>NUCLEOTIDE SEQUENCE</scope>
</reference>
<sequence>MTLGQFQKLRRLVLAVLLGLVFVGLLYIRPSWGDENVHEAVEAVGVGLIAIGIVGRMWCTLYIGGRKSVRIVTQGPYSATRNPLYVFSSIAAAGLGAQTGSITVALLFVAGCAVAFHIVILREEEFLEREFGAPYRVYKSNTPRFVPNFSKFSDLDELVVVPRKIYSTFFDGLIFFVGMPVLEYVEYLQDEGVLVPLLLLP</sequence>
<keyword evidence="2 5" id="KW-0812">Transmembrane</keyword>
<keyword evidence="4 5" id="KW-0472">Membrane</keyword>
<dbReference type="EMBL" id="UOEM01000094">
    <property type="protein sequence ID" value="VAW16173.1"/>
    <property type="molecule type" value="Genomic_DNA"/>
</dbReference>
<protein>
    <recommendedName>
        <fullName evidence="7">Isoprenylcysteine carboxylmethyltransferase family protein</fullName>
    </recommendedName>
</protein>
<dbReference type="GO" id="GO:0012505">
    <property type="term" value="C:endomembrane system"/>
    <property type="evidence" value="ECO:0007669"/>
    <property type="project" value="UniProtKB-SubCell"/>
</dbReference>
<evidence type="ECO:0000256" key="5">
    <source>
        <dbReference type="SAM" id="Phobius"/>
    </source>
</evidence>
<keyword evidence="3 5" id="KW-1133">Transmembrane helix</keyword>
<dbReference type="InterPro" id="IPR007318">
    <property type="entry name" value="Phopholipid_MeTrfase"/>
</dbReference>
<feature type="transmembrane region" description="Helical" evidence="5">
    <location>
        <begin position="40"/>
        <end position="59"/>
    </location>
</feature>
<feature type="transmembrane region" description="Helical" evidence="5">
    <location>
        <begin position="12"/>
        <end position="28"/>
    </location>
</feature>
<dbReference type="Gene3D" id="1.20.120.1630">
    <property type="match status" value="1"/>
</dbReference>
<comment type="subcellular location">
    <subcellularLocation>
        <location evidence="1">Endomembrane system</location>
        <topology evidence="1">Multi-pass membrane protein</topology>
    </subcellularLocation>
</comment>
<organism evidence="6">
    <name type="scientific">hydrothermal vent metagenome</name>
    <dbReference type="NCBI Taxonomy" id="652676"/>
    <lineage>
        <taxon>unclassified sequences</taxon>
        <taxon>metagenomes</taxon>
        <taxon>ecological metagenomes</taxon>
    </lineage>
</organism>
<feature type="transmembrane region" description="Helical" evidence="5">
    <location>
        <begin position="102"/>
        <end position="121"/>
    </location>
</feature>
<evidence type="ECO:0000313" key="6">
    <source>
        <dbReference type="EMBL" id="VAW16173.1"/>
    </source>
</evidence>
<name>A0A3B0TJ23_9ZZZZ</name>
<accession>A0A3B0TJ23</accession>
<evidence type="ECO:0000256" key="3">
    <source>
        <dbReference type="ARBA" id="ARBA00022989"/>
    </source>
</evidence>
<evidence type="ECO:0000256" key="4">
    <source>
        <dbReference type="ARBA" id="ARBA00023136"/>
    </source>
</evidence>